<dbReference type="Gene3D" id="1.10.238.10">
    <property type="entry name" value="EF-hand"/>
    <property type="match status" value="2"/>
</dbReference>
<dbReference type="Pfam" id="PF13499">
    <property type="entry name" value="EF-hand_7"/>
    <property type="match status" value="2"/>
</dbReference>
<protein>
    <recommendedName>
        <fullName evidence="2">Calmodulin</fullName>
    </recommendedName>
</protein>
<name>X6MQS9_RETFI</name>
<dbReference type="Proteomes" id="UP000023152">
    <property type="component" value="Unassembled WGS sequence"/>
</dbReference>
<keyword evidence="4" id="KW-0106">Calcium</keyword>
<evidence type="ECO:0000256" key="2">
    <source>
        <dbReference type="ARBA" id="ARBA00020786"/>
    </source>
</evidence>
<dbReference type="InterPro" id="IPR018247">
    <property type="entry name" value="EF_Hand_1_Ca_BS"/>
</dbReference>
<dbReference type="PANTHER" id="PTHR23048">
    <property type="entry name" value="MYOSIN LIGHT CHAIN 1, 3"/>
    <property type="match status" value="1"/>
</dbReference>
<evidence type="ECO:0000256" key="3">
    <source>
        <dbReference type="ARBA" id="ARBA00022737"/>
    </source>
</evidence>
<keyword evidence="7" id="KW-1185">Reference proteome</keyword>
<keyword evidence="3" id="KW-0677">Repeat</keyword>
<reference evidence="6 7" key="1">
    <citation type="journal article" date="2013" name="Curr. Biol.">
        <title>The Genome of the Foraminiferan Reticulomyxa filosa.</title>
        <authorList>
            <person name="Glockner G."/>
            <person name="Hulsmann N."/>
            <person name="Schleicher M."/>
            <person name="Noegel A.A."/>
            <person name="Eichinger L."/>
            <person name="Gallinger C."/>
            <person name="Pawlowski J."/>
            <person name="Sierra R."/>
            <person name="Euteneuer U."/>
            <person name="Pillet L."/>
            <person name="Moustafa A."/>
            <person name="Platzer M."/>
            <person name="Groth M."/>
            <person name="Szafranski K."/>
            <person name="Schliwa M."/>
        </authorList>
    </citation>
    <scope>NUCLEOTIDE SEQUENCE [LARGE SCALE GENOMIC DNA]</scope>
</reference>
<dbReference type="CDD" id="cd00051">
    <property type="entry name" value="EFh"/>
    <property type="match status" value="2"/>
</dbReference>
<feature type="domain" description="EF-hand" evidence="5">
    <location>
        <begin position="303"/>
        <end position="338"/>
    </location>
</feature>
<evidence type="ECO:0000313" key="7">
    <source>
        <dbReference type="Proteomes" id="UP000023152"/>
    </source>
</evidence>
<dbReference type="InterPro" id="IPR050230">
    <property type="entry name" value="CALM/Myosin/TropC-like"/>
</dbReference>
<dbReference type="InterPro" id="IPR002048">
    <property type="entry name" value="EF_hand_dom"/>
</dbReference>
<dbReference type="SMART" id="SM00054">
    <property type="entry name" value="EFh"/>
    <property type="match status" value="4"/>
</dbReference>
<comment type="caution">
    <text evidence="6">The sequence shown here is derived from an EMBL/GenBank/DDBJ whole genome shotgun (WGS) entry which is preliminary data.</text>
</comment>
<accession>X6MQS9</accession>
<dbReference type="GO" id="GO:0016460">
    <property type="term" value="C:myosin II complex"/>
    <property type="evidence" value="ECO:0007669"/>
    <property type="project" value="TreeGrafter"/>
</dbReference>
<evidence type="ECO:0000313" key="6">
    <source>
        <dbReference type="EMBL" id="ETO16219.1"/>
    </source>
</evidence>
<evidence type="ECO:0000259" key="5">
    <source>
        <dbReference type="PROSITE" id="PS50222"/>
    </source>
</evidence>
<dbReference type="SUPFAM" id="SSF47473">
    <property type="entry name" value="EF-hand"/>
    <property type="match status" value="1"/>
</dbReference>
<evidence type="ECO:0000256" key="4">
    <source>
        <dbReference type="ARBA" id="ARBA00022837"/>
    </source>
</evidence>
<dbReference type="InterPro" id="IPR011992">
    <property type="entry name" value="EF-hand-dom_pair"/>
</dbReference>
<evidence type="ECO:0000256" key="1">
    <source>
        <dbReference type="ARBA" id="ARBA00005253"/>
    </source>
</evidence>
<proteinExistence type="inferred from homology"/>
<organism evidence="6 7">
    <name type="scientific">Reticulomyxa filosa</name>
    <dbReference type="NCBI Taxonomy" id="46433"/>
    <lineage>
        <taxon>Eukaryota</taxon>
        <taxon>Sar</taxon>
        <taxon>Rhizaria</taxon>
        <taxon>Retaria</taxon>
        <taxon>Foraminifera</taxon>
        <taxon>Monothalamids</taxon>
        <taxon>Reticulomyxidae</taxon>
        <taxon>Reticulomyxa</taxon>
    </lineage>
</organism>
<gene>
    <name evidence="6" type="ORF">RFI_21137</name>
</gene>
<comment type="similarity">
    <text evidence="1">Belongs to the centrin family.</text>
</comment>
<dbReference type="EMBL" id="ASPP01018471">
    <property type="protein sequence ID" value="ETO16219.1"/>
    <property type="molecule type" value="Genomic_DNA"/>
</dbReference>
<feature type="domain" description="EF-hand" evidence="5">
    <location>
        <begin position="267"/>
        <end position="302"/>
    </location>
</feature>
<dbReference type="PANTHER" id="PTHR23048:SF0">
    <property type="entry name" value="CALMODULIN LIKE 3"/>
    <property type="match status" value="1"/>
</dbReference>
<feature type="domain" description="EF-hand" evidence="5">
    <location>
        <begin position="226"/>
        <end position="261"/>
    </location>
</feature>
<dbReference type="GO" id="GO:0005509">
    <property type="term" value="F:calcium ion binding"/>
    <property type="evidence" value="ECO:0007669"/>
    <property type="project" value="InterPro"/>
</dbReference>
<sequence length="920" mass="106235">MFQQSIIVLLVEMQTGVISTPKSTEEHVCDTACEKKKEEKEKEQEEKKSEVKMYIEDMSTKQLLEWVSNGDGIEHEKDNFEQISKWKRVLCDIVSRNEWNGEVLCNLLVLPSAQTKNDVTSLLNSFEKDSKALVWLIKRLKQMTANDVSCTFAVSHRRPLDELQAIENAIATYEARDPCNASVDSNDDEYIVKMWKQLLLYFDRNGDGTLNEVELGDALRALGIDKNEEQLKQFMGQLDTDNSGQIDFHEFQFFYRQFFQEKIKHGFHWQTLQTIFELFDTNVSGYLNYSQFIAAIRKMCPHLEEDDINHILCIADSNSNGHIDFDEFTNCNHKKRSNVVVRRLLRGQIDPLQEYFEAFEGMPKHFRKSMLAEIAKNQTDGLQYMASGRLKPQPSADENNNLIARKQTQIANQANCKQFTITDCSGVPIPSLLARERILARQIRVCLWDKNTNKPASNVLTMPASWRREEEDQWIVNGKVWKSSVASSTVTRWNSFLVKLDNDKPLELLFELCIIVASPRFVSQNNQDQSELESNKVMEMSCGWTVLPIPPLSAADHSNNLTSTINKDAVSKGSTKGAVTASLKSCVHKLQIRGGSYRALANITNEALHRGTTKSQLHSKECNTHSHGNGISFRKLGHLLLHKDIASVLKVTENHYDAIKPSRMRSFVPWLPNHMLINFLSIRIIKLFTEILADDLLRSQEYLQNPWNACNRSLLHVHIFNKIIDDPNLLCCFIDQWNTIRRHQIPLQQRKDAVENKTNDIVKIKFRELLIKFMPIILHQLHSDNPLQSLNQQRLVCLFFCQLFSFCECLLYQLCWIGLDKRNACKQYRKHSLWKTILTGCRISICSVHDRLSLIISLVELSIASYKVNHYRCHLYFILFFTLFIIPLFTRAISLLQFILVDICQLTATYFITTQTTKKY</sequence>
<dbReference type="PROSITE" id="PS50222">
    <property type="entry name" value="EF_HAND_2"/>
    <property type="match status" value="4"/>
</dbReference>
<feature type="domain" description="EF-hand" evidence="5">
    <location>
        <begin position="190"/>
        <end position="225"/>
    </location>
</feature>
<dbReference type="OrthoDB" id="6081786at2759"/>
<dbReference type="FunFam" id="1.10.238.10:FF:000178">
    <property type="entry name" value="Calmodulin-2 A"/>
    <property type="match status" value="1"/>
</dbReference>
<dbReference type="PROSITE" id="PS00018">
    <property type="entry name" value="EF_HAND_1"/>
    <property type="match status" value="3"/>
</dbReference>
<dbReference type="AlphaFoldDB" id="X6MQS9"/>